<name>A0A7W0CJ12_9ACTN</name>
<protein>
    <submittedName>
        <fullName evidence="1">Uncharacterized protein</fullName>
    </submittedName>
</protein>
<accession>A0A7W0CJ12</accession>
<gene>
    <name evidence="1" type="ORF">HNR30_003455</name>
</gene>
<keyword evidence="2" id="KW-1185">Reference proteome</keyword>
<evidence type="ECO:0000313" key="2">
    <source>
        <dbReference type="Proteomes" id="UP000530928"/>
    </source>
</evidence>
<dbReference type="Proteomes" id="UP000530928">
    <property type="component" value="Unassembled WGS sequence"/>
</dbReference>
<dbReference type="EMBL" id="JACDUR010000003">
    <property type="protein sequence ID" value="MBA2892114.1"/>
    <property type="molecule type" value="Genomic_DNA"/>
</dbReference>
<comment type="caution">
    <text evidence="1">The sequence shown here is derived from an EMBL/GenBank/DDBJ whole genome shotgun (WGS) entry which is preliminary data.</text>
</comment>
<sequence length="119" mass="13754">MGINIQVVRHEPPVRVKSKGKHRKRTVITVLYEAVDYDDVLPQLLNRVYNSSRTPTLDRIDPHADVELHGDEVPWLVEELPELLRFADSESDGRMIHEIERLGRLCLSTPDARMRFIGD</sequence>
<dbReference type="AlphaFoldDB" id="A0A7W0CJ12"/>
<evidence type="ECO:0000313" key="1">
    <source>
        <dbReference type="EMBL" id="MBA2892114.1"/>
    </source>
</evidence>
<dbReference type="RefSeq" id="WP_181610836.1">
    <property type="nucleotide sequence ID" value="NZ_BAABAM010000002.1"/>
</dbReference>
<reference evidence="1 2" key="1">
    <citation type="submission" date="2020-07" db="EMBL/GenBank/DDBJ databases">
        <title>Genomic Encyclopedia of Type Strains, Phase IV (KMG-IV): sequencing the most valuable type-strain genomes for metagenomic binning, comparative biology and taxonomic classification.</title>
        <authorList>
            <person name="Goeker M."/>
        </authorList>
    </citation>
    <scope>NUCLEOTIDE SEQUENCE [LARGE SCALE GENOMIC DNA]</scope>
    <source>
        <strain evidence="1 2">DSM 45533</strain>
    </source>
</reference>
<proteinExistence type="predicted"/>
<organism evidence="1 2">
    <name type="scientific">Nonomuraea soli</name>
    <dbReference type="NCBI Taxonomy" id="1032476"/>
    <lineage>
        <taxon>Bacteria</taxon>
        <taxon>Bacillati</taxon>
        <taxon>Actinomycetota</taxon>
        <taxon>Actinomycetes</taxon>
        <taxon>Streptosporangiales</taxon>
        <taxon>Streptosporangiaceae</taxon>
        <taxon>Nonomuraea</taxon>
    </lineage>
</organism>